<dbReference type="Proteomes" id="UP001174208">
    <property type="component" value="Unassembled WGS sequence"/>
</dbReference>
<dbReference type="InterPro" id="IPR011051">
    <property type="entry name" value="RmlC_Cupin_sf"/>
</dbReference>
<gene>
    <name evidence="4" type="ORF">P5G50_06910</name>
</gene>
<dbReference type="EMBL" id="JAROCF010000001">
    <property type="protein sequence ID" value="MDN4614181.1"/>
    <property type="molecule type" value="Genomic_DNA"/>
</dbReference>
<evidence type="ECO:0000256" key="3">
    <source>
        <dbReference type="SAM" id="MobiDB-lite"/>
    </source>
</evidence>
<comment type="caution">
    <text evidence="4">The sequence shown here is derived from an EMBL/GenBank/DDBJ whole genome shotgun (WGS) entry which is preliminary data.</text>
</comment>
<dbReference type="CDD" id="cd07010">
    <property type="entry name" value="cupin_PMI_type_I_N_bac"/>
    <property type="match status" value="1"/>
</dbReference>
<organism evidence="4 5">
    <name type="scientific">Leifsonia williamsii</name>
    <dbReference type="NCBI Taxonomy" id="3035919"/>
    <lineage>
        <taxon>Bacteria</taxon>
        <taxon>Bacillati</taxon>
        <taxon>Actinomycetota</taxon>
        <taxon>Actinomycetes</taxon>
        <taxon>Micrococcales</taxon>
        <taxon>Microbacteriaceae</taxon>
        <taxon>Leifsonia</taxon>
    </lineage>
</organism>
<name>A0ABT8K9N6_9MICO</name>
<proteinExistence type="predicted"/>
<accession>A0ABT8K9N6</accession>
<evidence type="ECO:0000256" key="1">
    <source>
        <dbReference type="ARBA" id="ARBA00022723"/>
    </source>
</evidence>
<dbReference type="RefSeq" id="WP_301212624.1">
    <property type="nucleotide sequence ID" value="NZ_JAROCF010000001.1"/>
</dbReference>
<evidence type="ECO:0000313" key="4">
    <source>
        <dbReference type="EMBL" id="MDN4614181.1"/>
    </source>
</evidence>
<dbReference type="PANTHER" id="PTHR42742">
    <property type="entry name" value="TRANSCRIPTIONAL REPRESSOR MPRA"/>
    <property type="match status" value="1"/>
</dbReference>
<dbReference type="SUPFAM" id="SSF51182">
    <property type="entry name" value="RmlC-like cupins"/>
    <property type="match status" value="1"/>
</dbReference>
<dbReference type="InterPro" id="IPR051804">
    <property type="entry name" value="Carb_Metab_Reg_Kinase/Isom"/>
</dbReference>
<reference evidence="4" key="1">
    <citation type="submission" date="2023-06" db="EMBL/GenBank/DDBJ databases">
        <title>MT1 and MT2 Draft Genomes of Novel Species.</title>
        <authorList>
            <person name="Venkateswaran K."/>
        </authorList>
    </citation>
    <scope>NUCLEOTIDE SEQUENCE</scope>
    <source>
        <strain evidence="4">F6_8S_P_1B</strain>
    </source>
</reference>
<evidence type="ECO:0000256" key="2">
    <source>
        <dbReference type="ARBA" id="ARBA00022833"/>
    </source>
</evidence>
<dbReference type="PANTHER" id="PTHR42742:SF3">
    <property type="entry name" value="FRUCTOKINASE"/>
    <property type="match status" value="1"/>
</dbReference>
<dbReference type="Gene3D" id="2.60.120.10">
    <property type="entry name" value="Jelly Rolls"/>
    <property type="match status" value="1"/>
</dbReference>
<keyword evidence="1" id="KW-0479">Metal-binding</keyword>
<dbReference type="InterPro" id="IPR014710">
    <property type="entry name" value="RmlC-like_jellyroll"/>
</dbReference>
<evidence type="ECO:0008006" key="6">
    <source>
        <dbReference type="Google" id="ProtNLM"/>
    </source>
</evidence>
<evidence type="ECO:0000313" key="5">
    <source>
        <dbReference type="Proteomes" id="UP001174208"/>
    </source>
</evidence>
<feature type="region of interest" description="Disordered" evidence="3">
    <location>
        <begin position="1"/>
        <end position="21"/>
    </location>
</feature>
<sequence>MPMTTPLPLGPNQPADRPYRGGAGIARFRGVPQPGPATPEDFVGSTTELFGGGAGLTVLPDGRTLRDAVADDPVAWLGEEHVRRYGSDTMLLVKLLDTAERLFVHLHPDDAFAARHLASPHGKTEAWAIIDAAPDAYATLGFRREVPLAELQRWWETQDAEAMLDAMNRVPLAAGDTLLVPAGLMHAIGPGVTLVELQQPTDLSLLLERRALGEREALLGLDLATAAGALNRGVTDLDALDALRGGGEGDSLFPAAADAFFRADRVRGGAQELEPGFSVLVVVDGEGMLDAGAASASPGLPLHRGMTVLTAHADGPLTVTGDLHAIRCRPPR</sequence>
<protein>
    <recommendedName>
        <fullName evidence="6">Mannose-6-phosphate isomerase</fullName>
    </recommendedName>
</protein>
<keyword evidence="5" id="KW-1185">Reference proteome</keyword>
<keyword evidence="2" id="KW-0862">Zinc</keyword>